<accession>A0A0G4HR66</accession>
<feature type="compositionally biased region" description="Polar residues" evidence="1">
    <location>
        <begin position="25"/>
        <end position="46"/>
    </location>
</feature>
<evidence type="ECO:0000313" key="2">
    <source>
        <dbReference type="EMBL" id="CEM46731.1"/>
    </source>
</evidence>
<feature type="compositionally biased region" description="Low complexity" evidence="1">
    <location>
        <begin position="47"/>
        <end position="58"/>
    </location>
</feature>
<dbReference type="VEuPathDB" id="CryptoDB:Cvel_8017"/>
<proteinExistence type="predicted"/>
<sequence>MDLRTLVNGSNNQQVLRGIPEPSRSDTSGEQYAANVSNTSVSGVNPSSKAAVGAASSSQMMLPTRPSYPGSSVALQQQGGGLGGGEGENGAGRSVTDLSGGPSDNEGHDTVLLHCQLLKGKGGANVVERTQWRRWSLVLIQIPLIAIALGGEGNSTGRGGPGCGGYRI</sequence>
<protein>
    <submittedName>
        <fullName evidence="2">Uncharacterized protein</fullName>
    </submittedName>
</protein>
<name>A0A0G4HR66_9ALVE</name>
<feature type="region of interest" description="Disordered" evidence="1">
    <location>
        <begin position="1"/>
        <end position="107"/>
    </location>
</feature>
<reference evidence="2" key="1">
    <citation type="submission" date="2014-11" db="EMBL/GenBank/DDBJ databases">
        <authorList>
            <person name="Otto D Thomas"/>
            <person name="Naeem Raeece"/>
        </authorList>
    </citation>
    <scope>NUCLEOTIDE SEQUENCE</scope>
</reference>
<gene>
    <name evidence="2" type="ORF">Cvel_8017</name>
</gene>
<feature type="compositionally biased region" description="Gly residues" evidence="1">
    <location>
        <begin position="78"/>
        <end position="90"/>
    </location>
</feature>
<dbReference type="EMBL" id="CDMZ01003537">
    <property type="protein sequence ID" value="CEM46731.1"/>
    <property type="molecule type" value="Genomic_DNA"/>
</dbReference>
<dbReference type="AlphaFoldDB" id="A0A0G4HR66"/>
<organism evidence="2">
    <name type="scientific">Chromera velia CCMP2878</name>
    <dbReference type="NCBI Taxonomy" id="1169474"/>
    <lineage>
        <taxon>Eukaryota</taxon>
        <taxon>Sar</taxon>
        <taxon>Alveolata</taxon>
        <taxon>Colpodellida</taxon>
        <taxon>Chromeraceae</taxon>
        <taxon>Chromera</taxon>
    </lineage>
</organism>
<evidence type="ECO:0000256" key="1">
    <source>
        <dbReference type="SAM" id="MobiDB-lite"/>
    </source>
</evidence>